<gene>
    <name evidence="2" type="ORF">UCREL1_2258</name>
</gene>
<feature type="compositionally biased region" description="Polar residues" evidence="1">
    <location>
        <begin position="143"/>
        <end position="157"/>
    </location>
</feature>
<dbReference type="HOGENOM" id="CLU_1102783_0_0_1"/>
<evidence type="ECO:0000313" key="2">
    <source>
        <dbReference type="EMBL" id="EMR70681.1"/>
    </source>
</evidence>
<name>M7TL70_EUTLA</name>
<organism evidence="2 3">
    <name type="scientific">Eutypa lata (strain UCR-EL1)</name>
    <name type="common">Grapevine dieback disease fungus</name>
    <name type="synonym">Eutypa armeniacae</name>
    <dbReference type="NCBI Taxonomy" id="1287681"/>
    <lineage>
        <taxon>Eukaryota</taxon>
        <taxon>Fungi</taxon>
        <taxon>Dikarya</taxon>
        <taxon>Ascomycota</taxon>
        <taxon>Pezizomycotina</taxon>
        <taxon>Sordariomycetes</taxon>
        <taxon>Xylariomycetidae</taxon>
        <taxon>Xylariales</taxon>
        <taxon>Diatrypaceae</taxon>
        <taxon>Eutypa</taxon>
    </lineage>
</organism>
<sequence length="252" mass="28513">MAGSRFFQGAINAIKAPKAHEGYRQPALQCCGTPPSPLSDQFGPNFDRIFNFDSREDDKDFSTIDDDEVCPIDCAYEYEIEEKTSPSRRSFLAWTPKRRATEVLSKGLRSAKRAVTESIRPLQGGEGTTDDRIKAENAEKHTIFNQQIPRNDNQASPITPKRPFFQPPPHDDESSDDEVEQDEGDDWTIIDMELSDESDDEAVARCQTPELTLESTREEIQSCRPQLHPLCAAKYGYFFEDQPGHTTTIKAY</sequence>
<feature type="compositionally biased region" description="Acidic residues" evidence="1">
    <location>
        <begin position="173"/>
        <end position="186"/>
    </location>
</feature>
<feature type="region of interest" description="Disordered" evidence="1">
    <location>
        <begin position="141"/>
        <end position="186"/>
    </location>
</feature>
<protein>
    <submittedName>
        <fullName evidence="2">Uncharacterized protein</fullName>
    </submittedName>
</protein>
<dbReference type="EMBL" id="KB705797">
    <property type="protein sequence ID" value="EMR70681.1"/>
    <property type="molecule type" value="Genomic_DNA"/>
</dbReference>
<dbReference type="OrthoDB" id="4721737at2759"/>
<evidence type="ECO:0000256" key="1">
    <source>
        <dbReference type="SAM" id="MobiDB-lite"/>
    </source>
</evidence>
<keyword evidence="3" id="KW-1185">Reference proteome</keyword>
<dbReference type="KEGG" id="ela:UCREL1_2258"/>
<dbReference type="AlphaFoldDB" id="M7TL70"/>
<evidence type="ECO:0000313" key="3">
    <source>
        <dbReference type="Proteomes" id="UP000012174"/>
    </source>
</evidence>
<proteinExistence type="predicted"/>
<accession>M7TL70</accession>
<dbReference type="Proteomes" id="UP000012174">
    <property type="component" value="Unassembled WGS sequence"/>
</dbReference>
<reference evidence="3" key="1">
    <citation type="journal article" date="2013" name="Genome Announc.">
        <title>Draft genome sequence of the grapevine dieback fungus Eutypa lata UCR-EL1.</title>
        <authorList>
            <person name="Blanco-Ulate B."/>
            <person name="Rolshausen P.E."/>
            <person name="Cantu D."/>
        </authorList>
    </citation>
    <scope>NUCLEOTIDE SEQUENCE [LARGE SCALE GENOMIC DNA]</scope>
    <source>
        <strain evidence="3">UCR-EL1</strain>
    </source>
</reference>